<dbReference type="Pfam" id="PF16242">
    <property type="entry name" value="Pyrid_ox_like"/>
    <property type="match status" value="1"/>
</dbReference>
<reference evidence="2" key="1">
    <citation type="submission" date="2021-03" db="EMBL/GenBank/DDBJ databases">
        <title>Microbacterium sp. nov., a novel actinobacterium isolated from cow dung.</title>
        <authorList>
            <person name="Zhang L."/>
        </authorList>
    </citation>
    <scope>NUCLEOTIDE SEQUENCE</scope>
    <source>
        <strain evidence="2">NEAU-LLB</strain>
    </source>
</reference>
<dbReference type="SUPFAM" id="SSF50475">
    <property type="entry name" value="FMN-binding split barrel"/>
    <property type="match status" value="1"/>
</dbReference>
<sequence length="165" mass="18142">METLPHANDEDMTRIRRIVKDAKVGVLTTVSPDGDLHSRPLAAQDVEFDGDLWFFVRDDSPKVRDIAAHPQVNVAFEGGGGWLSIAGAAELVHDRERVDQLWSPAVEAWFPDGRDDPALALLRVEAESAEYWATDAPGIVSAFKIVKAMVTHSEPDVGDNRTVEL</sequence>
<evidence type="ECO:0000313" key="3">
    <source>
        <dbReference type="Proteomes" id="UP000680132"/>
    </source>
</evidence>
<dbReference type="PANTHER" id="PTHR34818:SF1">
    <property type="entry name" value="PROTEIN BLI-3"/>
    <property type="match status" value="1"/>
</dbReference>
<dbReference type="Gene3D" id="2.30.110.10">
    <property type="entry name" value="Electron Transport, Fmn-binding Protein, Chain A"/>
    <property type="match status" value="1"/>
</dbReference>
<name>A0A939QKY9_9MICO</name>
<accession>A0A939QKY9</accession>
<organism evidence="2 3">
    <name type="scientific">Microbacterium stercoris</name>
    <dbReference type="NCBI Taxonomy" id="2820289"/>
    <lineage>
        <taxon>Bacteria</taxon>
        <taxon>Bacillati</taxon>
        <taxon>Actinomycetota</taxon>
        <taxon>Actinomycetes</taxon>
        <taxon>Micrococcales</taxon>
        <taxon>Microbacteriaceae</taxon>
        <taxon>Microbacterium</taxon>
    </lineage>
</organism>
<gene>
    <name evidence="2" type="ORF">J5V96_15100</name>
</gene>
<dbReference type="PANTHER" id="PTHR34818">
    <property type="entry name" value="PROTEIN BLI-3"/>
    <property type="match status" value="1"/>
</dbReference>
<dbReference type="EMBL" id="JAGFOA010000007">
    <property type="protein sequence ID" value="MBO3664822.1"/>
    <property type="molecule type" value="Genomic_DNA"/>
</dbReference>
<evidence type="ECO:0000313" key="2">
    <source>
        <dbReference type="EMBL" id="MBO3664822.1"/>
    </source>
</evidence>
<feature type="domain" description="General stress protein FMN-binding split barrel" evidence="1">
    <location>
        <begin position="10"/>
        <end position="156"/>
    </location>
</feature>
<dbReference type="InterPro" id="IPR012349">
    <property type="entry name" value="Split_barrel_FMN-bd"/>
</dbReference>
<dbReference type="Proteomes" id="UP000680132">
    <property type="component" value="Unassembled WGS sequence"/>
</dbReference>
<proteinExistence type="predicted"/>
<dbReference type="InterPro" id="IPR052917">
    <property type="entry name" value="Stress-Dev_Protein"/>
</dbReference>
<comment type="caution">
    <text evidence="2">The sequence shown here is derived from an EMBL/GenBank/DDBJ whole genome shotgun (WGS) entry which is preliminary data.</text>
</comment>
<protein>
    <submittedName>
        <fullName evidence="2">Pyridoxamine 5'-phosphate oxidase family protein</fullName>
    </submittedName>
</protein>
<dbReference type="RefSeq" id="WP_208504895.1">
    <property type="nucleotide sequence ID" value="NZ_JAGFOA010000007.1"/>
</dbReference>
<dbReference type="AlphaFoldDB" id="A0A939QKY9"/>
<keyword evidence="3" id="KW-1185">Reference proteome</keyword>
<dbReference type="InterPro" id="IPR038725">
    <property type="entry name" value="YdaG_split_barrel_FMN-bd"/>
</dbReference>
<evidence type="ECO:0000259" key="1">
    <source>
        <dbReference type="Pfam" id="PF16242"/>
    </source>
</evidence>